<protein>
    <submittedName>
        <fullName evidence="1">Uncharacterized protein</fullName>
    </submittedName>
</protein>
<sequence length="65" mass="7628">MKAESKPFTIVYIWIKSVTKRKITYLNAKKKGLKPYLARLQAEKTILLSLYMQNGFVFAFHLANY</sequence>
<evidence type="ECO:0000313" key="1">
    <source>
        <dbReference type="EMBL" id="PIT59997.1"/>
    </source>
</evidence>
<proteinExistence type="predicted"/>
<comment type="caution">
    <text evidence="1">The sequence shown here is derived from an EMBL/GenBank/DDBJ whole genome shotgun (WGS) entry which is preliminary data.</text>
</comment>
<evidence type="ECO:0000313" key="2">
    <source>
        <dbReference type="Proteomes" id="UP000230463"/>
    </source>
</evidence>
<organism evidence="1 2">
    <name type="scientific">Snodgrassella alvi</name>
    <dbReference type="NCBI Taxonomy" id="1196083"/>
    <lineage>
        <taxon>Bacteria</taxon>
        <taxon>Pseudomonadati</taxon>
        <taxon>Pseudomonadota</taxon>
        <taxon>Betaproteobacteria</taxon>
        <taxon>Neisseriales</taxon>
        <taxon>Neisseriaceae</taxon>
        <taxon>Snodgrassella</taxon>
    </lineage>
</organism>
<dbReference type="Proteomes" id="UP000230463">
    <property type="component" value="Unassembled WGS sequence"/>
</dbReference>
<accession>A0A855FNN9</accession>
<gene>
    <name evidence="1" type="ORF">BHC57_06945</name>
</gene>
<dbReference type="AlphaFoldDB" id="A0A855FNN9"/>
<reference evidence="1 2" key="1">
    <citation type="journal article" date="2017" name="MBio">
        <title>Type VI secretion-mediated competition in the bee gut microbiome.</title>
        <authorList>
            <person name="Steele M.I."/>
            <person name="Kwong W.K."/>
            <person name="Powell J.E."/>
            <person name="Whiteley M."/>
            <person name="Moran N.A."/>
        </authorList>
    </citation>
    <scope>NUCLEOTIDE SEQUENCE [LARGE SCALE GENOMIC DNA]</scope>
    <source>
        <strain evidence="1 2">HK3</strain>
    </source>
</reference>
<name>A0A855FNN9_9NEIS</name>
<dbReference type="EMBL" id="MEIU01000057">
    <property type="protein sequence ID" value="PIT59997.1"/>
    <property type="molecule type" value="Genomic_DNA"/>
</dbReference>